<sequence length="65" mass="7349">MRNVELLQKLIFEHNESDIAHCLIIEGKIDKVLDYISPDTLISAAIKNGADLGMFNYINNKKKGM</sequence>
<accession>A0A6G8R404</accession>
<reference evidence="1 2" key="1">
    <citation type="submission" date="2020-02" db="EMBL/GenBank/DDBJ databases">
        <title>Characterization of Proteus podophage Privateer.</title>
        <authorList>
            <person name="Corban J."/>
            <person name="Ramsey J."/>
        </authorList>
    </citation>
    <scope>NUCLEOTIDE SEQUENCE [LARGE SCALE GENOMIC DNA]</scope>
</reference>
<protein>
    <submittedName>
        <fullName evidence="1">Uncharacterized protein</fullName>
    </submittedName>
</protein>
<name>A0A6G8R404_9CAUD</name>
<proteinExistence type="predicted"/>
<gene>
    <name evidence="1" type="ORF">CPT_Privateer_112</name>
</gene>
<dbReference type="EMBL" id="MT028297">
    <property type="protein sequence ID" value="QIN94903.1"/>
    <property type="molecule type" value="Genomic_DNA"/>
</dbReference>
<organism evidence="1 2">
    <name type="scientific">Proteus phage Privateer</name>
    <dbReference type="NCBI Taxonomy" id="2712958"/>
    <lineage>
        <taxon>Viruses</taxon>
        <taxon>Duplodnaviria</taxon>
        <taxon>Heunggongvirae</taxon>
        <taxon>Uroviricota</taxon>
        <taxon>Caudoviricetes</taxon>
        <taxon>Grimontviridae</taxon>
        <taxon>Privateervirus</taxon>
        <taxon>Privateervirus privateer</taxon>
    </lineage>
</organism>
<keyword evidence="2" id="KW-1185">Reference proteome</keyword>
<evidence type="ECO:0000313" key="1">
    <source>
        <dbReference type="EMBL" id="QIN94903.1"/>
    </source>
</evidence>
<evidence type="ECO:0000313" key="2">
    <source>
        <dbReference type="Proteomes" id="UP000500956"/>
    </source>
</evidence>
<dbReference type="Proteomes" id="UP000500956">
    <property type="component" value="Segment"/>
</dbReference>